<dbReference type="Pfam" id="PF02771">
    <property type="entry name" value="Acyl-CoA_dh_N"/>
    <property type="match status" value="1"/>
</dbReference>
<evidence type="ECO:0000313" key="9">
    <source>
        <dbReference type="Proteomes" id="UP001139451"/>
    </source>
</evidence>
<dbReference type="RefSeq" id="WP_254292428.1">
    <property type="nucleotide sequence ID" value="NZ_JAMLDX010000004.1"/>
</dbReference>
<dbReference type="Proteomes" id="UP001139451">
    <property type="component" value="Unassembled WGS sequence"/>
</dbReference>
<keyword evidence="3" id="KW-0285">Flavoprotein</keyword>
<dbReference type="InterPro" id="IPR037069">
    <property type="entry name" value="AcylCoA_DH/ox_N_sf"/>
</dbReference>
<dbReference type="CDD" id="cd00567">
    <property type="entry name" value="ACAD"/>
    <property type="match status" value="1"/>
</dbReference>
<dbReference type="InterPro" id="IPR009100">
    <property type="entry name" value="AcylCoA_DH/oxidase_NM_dom_sf"/>
</dbReference>
<dbReference type="PANTHER" id="PTHR43884">
    <property type="entry name" value="ACYL-COA DEHYDROGENASE"/>
    <property type="match status" value="1"/>
</dbReference>
<accession>A0A9X2HMB5</accession>
<dbReference type="InterPro" id="IPR009075">
    <property type="entry name" value="AcylCo_DH/oxidase_C"/>
</dbReference>
<evidence type="ECO:0000256" key="4">
    <source>
        <dbReference type="ARBA" id="ARBA00022827"/>
    </source>
</evidence>
<feature type="domain" description="Acyl-CoA dehydrogenase/oxidase N-terminal" evidence="7">
    <location>
        <begin position="6"/>
        <end position="116"/>
    </location>
</feature>
<keyword evidence="5" id="KW-0560">Oxidoreductase</keyword>
<proteinExistence type="inferred from homology"/>
<feature type="domain" description="Acyl-CoA dehydrogenase/oxidase C-terminal" evidence="6">
    <location>
        <begin position="216"/>
        <end position="355"/>
    </location>
</feature>
<dbReference type="SUPFAM" id="SSF56645">
    <property type="entry name" value="Acyl-CoA dehydrogenase NM domain-like"/>
    <property type="match status" value="1"/>
</dbReference>
<comment type="similarity">
    <text evidence="2">Belongs to the acyl-CoA dehydrogenase family.</text>
</comment>
<dbReference type="PANTHER" id="PTHR43884:SF20">
    <property type="entry name" value="ACYL-COA DEHYDROGENASE FADE28"/>
    <property type="match status" value="1"/>
</dbReference>
<evidence type="ECO:0000256" key="2">
    <source>
        <dbReference type="ARBA" id="ARBA00009347"/>
    </source>
</evidence>
<evidence type="ECO:0000259" key="7">
    <source>
        <dbReference type="Pfam" id="PF02771"/>
    </source>
</evidence>
<evidence type="ECO:0000256" key="5">
    <source>
        <dbReference type="ARBA" id="ARBA00023002"/>
    </source>
</evidence>
<reference evidence="8" key="1">
    <citation type="submission" date="2022-05" db="EMBL/GenBank/DDBJ databases">
        <title>Sphingomonas sp. strain MG17 Genome sequencing and assembly.</title>
        <authorList>
            <person name="Kim I."/>
        </authorList>
    </citation>
    <scope>NUCLEOTIDE SEQUENCE</scope>
    <source>
        <strain evidence="8">MG17</strain>
    </source>
</reference>
<dbReference type="InterPro" id="IPR036250">
    <property type="entry name" value="AcylCo_DH-like_C"/>
</dbReference>
<comment type="cofactor">
    <cofactor evidence="1">
        <name>FAD</name>
        <dbReference type="ChEBI" id="CHEBI:57692"/>
    </cofactor>
</comment>
<keyword evidence="4" id="KW-0274">FAD</keyword>
<dbReference type="Gene3D" id="1.20.140.10">
    <property type="entry name" value="Butyryl-CoA Dehydrogenase, subunit A, domain 3"/>
    <property type="match status" value="1"/>
</dbReference>
<sequence>MNFDFSEDQRALQADAGRLLRQRGALSAARHMLSGTAALPSELWAEIAALGWTGVAVPEQYGGSDIGFEALCLLCEEVGRTLAPIPFLSSSMAMQAILMAGAPDEQDRWLATLADGSSIGTLAIFERSGDPAPDAISARVIDSRLDGVKIAVPDGTAADLAIVAAKQADDEIGLFVVALDHPSVSRRSMANIDGMRPQAELRFSATPCARLTGGVDGWNGVEALLAKAAVLTAFEQIGGAQACLDMACDYAVKRMAFGRAIGSFQAIKHKLARLFIAIELARSNASYGAWAATQSDRGQLLEAAACARISASEAFEQSATENIQTHGGIGYTWESDCHLFHRRAKLLAVNLGSTGYWSRVLADLVIPASDREANHGF</sequence>
<dbReference type="InterPro" id="IPR013786">
    <property type="entry name" value="AcylCoA_DH/ox_N"/>
</dbReference>
<dbReference type="Gene3D" id="2.40.110.10">
    <property type="entry name" value="Butyryl-CoA Dehydrogenase, subunit A, domain 2"/>
    <property type="match status" value="1"/>
</dbReference>
<name>A0A9X2HMB5_9SPHN</name>
<dbReference type="EMBL" id="JAMLDX010000004">
    <property type="protein sequence ID" value="MCP3730309.1"/>
    <property type="molecule type" value="Genomic_DNA"/>
</dbReference>
<dbReference type="InterPro" id="IPR046373">
    <property type="entry name" value="Acyl-CoA_Oxase/DH_mid-dom_sf"/>
</dbReference>
<organism evidence="8 9">
    <name type="scientific">Sphingomonas tagetis</name>
    <dbReference type="NCBI Taxonomy" id="2949092"/>
    <lineage>
        <taxon>Bacteria</taxon>
        <taxon>Pseudomonadati</taxon>
        <taxon>Pseudomonadota</taxon>
        <taxon>Alphaproteobacteria</taxon>
        <taxon>Sphingomonadales</taxon>
        <taxon>Sphingomonadaceae</taxon>
        <taxon>Sphingomonas</taxon>
    </lineage>
</organism>
<evidence type="ECO:0000256" key="3">
    <source>
        <dbReference type="ARBA" id="ARBA00022630"/>
    </source>
</evidence>
<dbReference type="GO" id="GO:0003995">
    <property type="term" value="F:acyl-CoA dehydrogenase activity"/>
    <property type="evidence" value="ECO:0007669"/>
    <property type="project" value="TreeGrafter"/>
</dbReference>
<dbReference type="Gene3D" id="1.10.540.10">
    <property type="entry name" value="Acyl-CoA dehydrogenase/oxidase, N-terminal domain"/>
    <property type="match status" value="1"/>
</dbReference>
<dbReference type="GO" id="GO:0050660">
    <property type="term" value="F:flavin adenine dinucleotide binding"/>
    <property type="evidence" value="ECO:0007669"/>
    <property type="project" value="InterPro"/>
</dbReference>
<dbReference type="SUPFAM" id="SSF47203">
    <property type="entry name" value="Acyl-CoA dehydrogenase C-terminal domain-like"/>
    <property type="match status" value="1"/>
</dbReference>
<dbReference type="AlphaFoldDB" id="A0A9X2HMB5"/>
<evidence type="ECO:0000259" key="6">
    <source>
        <dbReference type="Pfam" id="PF00441"/>
    </source>
</evidence>
<protein>
    <submittedName>
        <fullName evidence="8">Acyl-CoA/acyl-ACP dehydrogenase</fullName>
    </submittedName>
</protein>
<keyword evidence="9" id="KW-1185">Reference proteome</keyword>
<comment type="caution">
    <text evidence="8">The sequence shown here is derived from an EMBL/GenBank/DDBJ whole genome shotgun (WGS) entry which is preliminary data.</text>
</comment>
<evidence type="ECO:0000256" key="1">
    <source>
        <dbReference type="ARBA" id="ARBA00001974"/>
    </source>
</evidence>
<dbReference type="Pfam" id="PF00441">
    <property type="entry name" value="Acyl-CoA_dh_1"/>
    <property type="match status" value="1"/>
</dbReference>
<gene>
    <name evidence="8" type="ORF">M9978_07690</name>
</gene>
<evidence type="ECO:0000313" key="8">
    <source>
        <dbReference type="EMBL" id="MCP3730309.1"/>
    </source>
</evidence>